<dbReference type="Proteomes" id="UP000219281">
    <property type="component" value="Unassembled WGS sequence"/>
</dbReference>
<dbReference type="Pfam" id="PF00149">
    <property type="entry name" value="Metallophos"/>
    <property type="match status" value="1"/>
</dbReference>
<keyword evidence="1" id="KW-0479">Metal-binding</keyword>
<dbReference type="InterPro" id="IPR004843">
    <property type="entry name" value="Calcineurin-like_PHP"/>
</dbReference>
<dbReference type="InterPro" id="IPR029052">
    <property type="entry name" value="Metallo-depent_PP-like"/>
</dbReference>
<dbReference type="PIRSF" id="PIRSF008292">
    <property type="entry name" value="UCP008292"/>
    <property type="match status" value="1"/>
</dbReference>
<organism evidence="4 5">
    <name type="scientific">Pedobacter xixiisoli</name>
    <dbReference type="NCBI Taxonomy" id="1476464"/>
    <lineage>
        <taxon>Bacteria</taxon>
        <taxon>Pseudomonadati</taxon>
        <taxon>Bacteroidota</taxon>
        <taxon>Sphingobacteriia</taxon>
        <taxon>Sphingobacteriales</taxon>
        <taxon>Sphingobacteriaceae</taxon>
        <taxon>Pedobacter</taxon>
    </lineage>
</organism>
<keyword evidence="5" id="KW-1185">Reference proteome</keyword>
<dbReference type="SUPFAM" id="SSF56300">
    <property type="entry name" value="Metallo-dependent phosphatases"/>
    <property type="match status" value="1"/>
</dbReference>
<dbReference type="GO" id="GO:0008758">
    <property type="term" value="F:UDP-2,3-diacylglucosamine hydrolase activity"/>
    <property type="evidence" value="ECO:0007669"/>
    <property type="project" value="TreeGrafter"/>
</dbReference>
<dbReference type="Gene3D" id="3.60.21.10">
    <property type="match status" value="1"/>
</dbReference>
<protein>
    <submittedName>
        <fullName evidence="4">Predicted phosphoesterase</fullName>
    </submittedName>
</protein>
<sequence>MENQIRIAALADIHVTQNDKGKWDASFAEISENADIIVIAGDLTDTGDEHEAEILAESLRGCHIPVVAVLGNHDYEKGKQKEIRAILQKAGIHLLDGEAVVIKGVGFAGVKGFGGGFGKFMLSMFGEPAMKAFVQETVDEVLKLDRALAALDKNEDPIPKIALMHYSPLAETIAGEPTEIFPFLGSSRLAEPLSRRQVDAVFHGHAHCGVLTGTLDKVSVYNVAYPVLKKQGYTKGYLILEVPIKTVEA</sequence>
<evidence type="ECO:0000313" key="5">
    <source>
        <dbReference type="Proteomes" id="UP000219281"/>
    </source>
</evidence>
<evidence type="ECO:0000256" key="2">
    <source>
        <dbReference type="ARBA" id="ARBA00022801"/>
    </source>
</evidence>
<dbReference type="GO" id="GO:0016020">
    <property type="term" value="C:membrane"/>
    <property type="evidence" value="ECO:0007669"/>
    <property type="project" value="GOC"/>
</dbReference>
<dbReference type="RefSeq" id="WP_097130265.1">
    <property type="nucleotide sequence ID" value="NZ_OCMT01000002.1"/>
</dbReference>
<dbReference type="PANTHER" id="PTHR31302">
    <property type="entry name" value="TRANSMEMBRANE PROTEIN WITH METALLOPHOSPHOESTERASE DOMAIN-RELATED"/>
    <property type="match status" value="1"/>
</dbReference>
<dbReference type="InterPro" id="IPR016538">
    <property type="entry name" value="UCP008292"/>
</dbReference>
<feature type="domain" description="Calcineurin-like phosphoesterase" evidence="3">
    <location>
        <begin position="5"/>
        <end position="208"/>
    </location>
</feature>
<keyword evidence="2" id="KW-0378">Hydrolase</keyword>
<reference evidence="5" key="1">
    <citation type="submission" date="2017-09" db="EMBL/GenBank/DDBJ databases">
        <authorList>
            <person name="Varghese N."/>
            <person name="Submissions S."/>
        </authorList>
    </citation>
    <scope>NUCLEOTIDE SEQUENCE [LARGE SCALE GENOMIC DNA]</scope>
    <source>
        <strain evidence="5">CGMCC 1.12803</strain>
    </source>
</reference>
<dbReference type="GO" id="GO:0009245">
    <property type="term" value="P:lipid A biosynthetic process"/>
    <property type="evidence" value="ECO:0007669"/>
    <property type="project" value="TreeGrafter"/>
</dbReference>
<evidence type="ECO:0000259" key="3">
    <source>
        <dbReference type="Pfam" id="PF00149"/>
    </source>
</evidence>
<dbReference type="AlphaFoldDB" id="A0A285ZWR3"/>
<dbReference type="EMBL" id="OCMT01000002">
    <property type="protein sequence ID" value="SOD14076.1"/>
    <property type="molecule type" value="Genomic_DNA"/>
</dbReference>
<name>A0A285ZWR3_9SPHI</name>
<dbReference type="GO" id="GO:0046872">
    <property type="term" value="F:metal ion binding"/>
    <property type="evidence" value="ECO:0007669"/>
    <property type="project" value="UniProtKB-KW"/>
</dbReference>
<dbReference type="PANTHER" id="PTHR31302:SF31">
    <property type="entry name" value="PHOSPHODIESTERASE YAEI"/>
    <property type="match status" value="1"/>
</dbReference>
<gene>
    <name evidence="4" type="ORF">SAMN06297358_1391</name>
</gene>
<accession>A0A285ZWR3</accession>
<dbReference type="InterPro" id="IPR051158">
    <property type="entry name" value="Metallophosphoesterase_sf"/>
</dbReference>
<proteinExistence type="predicted"/>
<evidence type="ECO:0000313" key="4">
    <source>
        <dbReference type="EMBL" id="SOD14076.1"/>
    </source>
</evidence>
<evidence type="ECO:0000256" key="1">
    <source>
        <dbReference type="ARBA" id="ARBA00022723"/>
    </source>
</evidence>